<evidence type="ECO:0000313" key="1">
    <source>
        <dbReference type="EMBL" id="DAE32341.1"/>
    </source>
</evidence>
<dbReference type="Pfam" id="PF19791">
    <property type="entry name" value="DUF6275"/>
    <property type="match status" value="1"/>
</dbReference>
<proteinExistence type="predicted"/>
<dbReference type="InterPro" id="IPR046242">
    <property type="entry name" value="DUF6275"/>
</dbReference>
<protein>
    <submittedName>
        <fullName evidence="1">Uncharacterized protein</fullName>
    </submittedName>
</protein>
<organism evidence="1">
    <name type="scientific">virus sp. ctviY17</name>
    <dbReference type="NCBI Taxonomy" id="2825828"/>
    <lineage>
        <taxon>Viruses</taxon>
    </lineage>
</organism>
<accession>A0A8S5RMP2</accession>
<sequence>MIGKLIDVTNFNRQEAVEFIRMRCMDCDIYYFCNGADAEICNDKVDYLLEKFGRKSKGENEMIVTGMDHFQSVCKRKLVDWYNKHCERSHLAMKIDLSNVFVVWSCKTLQNYKCLVSTTVSGDGIYAEYTYNGDKQELYEDVYKKLTNACHTEE</sequence>
<name>A0A8S5RMP2_9VIRU</name>
<reference evidence="1" key="1">
    <citation type="journal article" date="2021" name="Proc. Natl. Acad. Sci. U.S.A.">
        <title>A Catalog of Tens of Thousands of Viruses from Human Metagenomes Reveals Hidden Associations with Chronic Diseases.</title>
        <authorList>
            <person name="Tisza M.J."/>
            <person name="Buck C.B."/>
        </authorList>
    </citation>
    <scope>NUCLEOTIDE SEQUENCE</scope>
    <source>
        <strain evidence="1">CtviY17</strain>
    </source>
</reference>
<dbReference type="EMBL" id="BK059120">
    <property type="protein sequence ID" value="DAE32341.1"/>
    <property type="molecule type" value="Genomic_DNA"/>
</dbReference>